<protein>
    <submittedName>
        <fullName evidence="2">PRTRC system protein D</fullName>
    </submittedName>
</protein>
<dbReference type="AlphaFoldDB" id="A0AAD8ET80"/>
<accession>A0AAD8ET80</accession>
<dbReference type="Proteomes" id="UP001233172">
    <property type="component" value="Unassembled WGS sequence"/>
</dbReference>
<keyword evidence="3" id="KW-1185">Reference proteome</keyword>
<comment type="caution">
    <text evidence="2">The sequence shown here is derived from an EMBL/GenBank/DDBJ whole genome shotgun (WGS) entry which is preliminary data.</text>
</comment>
<organism evidence="2 3">
    <name type="scientific">Biomphalaria pfeifferi</name>
    <name type="common">Bloodfluke planorb</name>
    <name type="synonym">Freshwater snail</name>
    <dbReference type="NCBI Taxonomy" id="112525"/>
    <lineage>
        <taxon>Eukaryota</taxon>
        <taxon>Metazoa</taxon>
        <taxon>Spiralia</taxon>
        <taxon>Lophotrochozoa</taxon>
        <taxon>Mollusca</taxon>
        <taxon>Gastropoda</taxon>
        <taxon>Heterobranchia</taxon>
        <taxon>Euthyneura</taxon>
        <taxon>Panpulmonata</taxon>
        <taxon>Hygrophila</taxon>
        <taxon>Lymnaeoidea</taxon>
        <taxon>Planorbidae</taxon>
        <taxon>Biomphalaria</taxon>
    </lineage>
</organism>
<gene>
    <name evidence="2" type="ORF">Bpfe_031069</name>
</gene>
<sequence>MEPVVRAIDVGFGNTKYVTGASGGKVSLASFPSLGVRSTDDDNAGVGSKRKTVMVPVGGFFYEVGPEIELGAQRHRSRHQHDGFTETDEYRALMAGALHYMKTDRWTSLSWGCL</sequence>
<evidence type="ECO:0000313" key="3">
    <source>
        <dbReference type="Proteomes" id="UP001233172"/>
    </source>
</evidence>
<dbReference type="Pfam" id="PF17989">
    <property type="entry name" value="ALP_N"/>
    <property type="match status" value="1"/>
</dbReference>
<name>A0AAD8ET80_BIOPF</name>
<feature type="domain" description="Actin-like protein N-terminal" evidence="1">
    <location>
        <begin position="7"/>
        <end position="109"/>
    </location>
</feature>
<dbReference type="EMBL" id="JASAOG010000445">
    <property type="protein sequence ID" value="KAK0039482.1"/>
    <property type="molecule type" value="Genomic_DNA"/>
</dbReference>
<dbReference type="SUPFAM" id="SSF53067">
    <property type="entry name" value="Actin-like ATPase domain"/>
    <property type="match status" value="1"/>
</dbReference>
<evidence type="ECO:0000313" key="2">
    <source>
        <dbReference type="EMBL" id="KAK0039482.1"/>
    </source>
</evidence>
<evidence type="ECO:0000259" key="1">
    <source>
        <dbReference type="Pfam" id="PF17989"/>
    </source>
</evidence>
<dbReference type="InterPro" id="IPR040607">
    <property type="entry name" value="ALP_N"/>
</dbReference>
<dbReference type="Gene3D" id="3.30.420.40">
    <property type="match status" value="1"/>
</dbReference>
<proteinExistence type="predicted"/>
<dbReference type="InterPro" id="IPR043129">
    <property type="entry name" value="ATPase_NBD"/>
</dbReference>
<reference evidence="2" key="2">
    <citation type="submission" date="2023-04" db="EMBL/GenBank/DDBJ databases">
        <authorList>
            <person name="Bu L."/>
            <person name="Lu L."/>
            <person name="Laidemitt M.R."/>
            <person name="Zhang S.M."/>
            <person name="Mutuku M."/>
            <person name="Mkoji G."/>
            <person name="Steinauer M."/>
            <person name="Loker E.S."/>
        </authorList>
    </citation>
    <scope>NUCLEOTIDE SEQUENCE</scope>
    <source>
        <strain evidence="2">KasaAsao</strain>
        <tissue evidence="2">Whole Snail</tissue>
    </source>
</reference>
<reference evidence="2" key="1">
    <citation type="journal article" date="2023" name="PLoS Negl. Trop. Dis.">
        <title>A genome sequence for Biomphalaria pfeifferi, the major vector snail for the human-infecting parasite Schistosoma mansoni.</title>
        <authorList>
            <person name="Bu L."/>
            <person name="Lu L."/>
            <person name="Laidemitt M.R."/>
            <person name="Zhang S.M."/>
            <person name="Mutuku M."/>
            <person name="Mkoji G."/>
            <person name="Steinauer M."/>
            <person name="Loker E.S."/>
        </authorList>
    </citation>
    <scope>NUCLEOTIDE SEQUENCE</scope>
    <source>
        <strain evidence="2">KasaAsao</strain>
    </source>
</reference>